<evidence type="ECO:0000256" key="6">
    <source>
        <dbReference type="ARBA" id="ARBA00022621"/>
    </source>
</evidence>
<comment type="catalytic activity">
    <reaction evidence="15 17">
        <text>2 nitric oxide + NADH + 2 O2 = 2 nitrate + NAD(+) + H(+)</text>
        <dbReference type="Rhea" id="RHEA:19469"/>
        <dbReference type="ChEBI" id="CHEBI:15378"/>
        <dbReference type="ChEBI" id="CHEBI:15379"/>
        <dbReference type="ChEBI" id="CHEBI:16480"/>
        <dbReference type="ChEBI" id="CHEBI:17632"/>
        <dbReference type="ChEBI" id="CHEBI:57540"/>
        <dbReference type="ChEBI" id="CHEBI:57945"/>
        <dbReference type="EC" id="1.14.12.17"/>
    </reaction>
</comment>
<dbReference type="Gene3D" id="2.40.30.10">
    <property type="entry name" value="Translation factors"/>
    <property type="match status" value="1"/>
</dbReference>
<dbReference type="Proteomes" id="UP000781958">
    <property type="component" value="Unassembled WGS sequence"/>
</dbReference>
<evidence type="ECO:0000256" key="7">
    <source>
        <dbReference type="ARBA" id="ARBA00022630"/>
    </source>
</evidence>
<evidence type="ECO:0000259" key="19">
    <source>
        <dbReference type="PROSITE" id="PS51384"/>
    </source>
</evidence>
<dbReference type="Pfam" id="PF00970">
    <property type="entry name" value="FAD_binding_6"/>
    <property type="match status" value="1"/>
</dbReference>
<dbReference type="Gene3D" id="3.40.50.80">
    <property type="entry name" value="Nucleotide-binding domain of ferredoxin-NADP reductase (FNR) module"/>
    <property type="match status" value="1"/>
</dbReference>
<dbReference type="CDD" id="cd14781">
    <property type="entry name" value="FHb-globin_1"/>
    <property type="match status" value="1"/>
</dbReference>
<comment type="similarity">
    <text evidence="1 17">In the C-terminal section; belongs to the flavoprotein pyridine nucleotide cytochrome reductase family.</text>
</comment>
<dbReference type="SUPFAM" id="SSF52343">
    <property type="entry name" value="Ferredoxin reductase-like, C-terminal NADP-linked domain"/>
    <property type="match status" value="1"/>
</dbReference>
<accession>A0ABS4SJQ6</accession>
<comment type="cofactor">
    <cofactor evidence="17">
        <name>FAD</name>
        <dbReference type="ChEBI" id="CHEBI:57692"/>
    </cofactor>
    <text evidence="17">Binds 1 FAD per subunit.</text>
</comment>
<dbReference type="SUPFAM" id="SSF63380">
    <property type="entry name" value="Riboflavin synthase domain-like"/>
    <property type="match status" value="1"/>
</dbReference>
<evidence type="ECO:0000256" key="9">
    <source>
        <dbReference type="ARBA" id="ARBA00022827"/>
    </source>
</evidence>
<keyword evidence="7 17" id="KW-0285">Flavoprotein</keyword>
<reference evidence="20 21" key="1">
    <citation type="submission" date="2021-03" db="EMBL/GenBank/DDBJ databases">
        <title>Genomic Encyclopedia of Type Strains, Phase III (KMG-III): the genomes of soil and plant-associated and newly described type strains.</title>
        <authorList>
            <person name="Whitman W."/>
        </authorList>
    </citation>
    <scope>NUCLEOTIDE SEQUENCE [LARGE SCALE GENOMIC DNA]</scope>
    <source>
        <strain evidence="20 21">IMMIB AFH-6</strain>
    </source>
</reference>
<evidence type="ECO:0000256" key="12">
    <source>
        <dbReference type="ARBA" id="ARBA00023004"/>
    </source>
</evidence>
<feature type="region of interest" description="Reductase" evidence="17">
    <location>
        <begin position="153"/>
        <end position="405"/>
    </location>
</feature>
<keyword evidence="20" id="KW-0223">Dioxygenase</keyword>
<comment type="domain">
    <text evidence="17">Consists of two distinct domains; an N-terminal heme-containing oxygen-binding domain and a C-terminal reductase domain with binding sites for FAD and NAD(P)H.</text>
</comment>
<keyword evidence="11 17" id="KW-0560">Oxidoreductase</keyword>
<evidence type="ECO:0000256" key="13">
    <source>
        <dbReference type="ARBA" id="ARBA00023027"/>
    </source>
</evidence>
<dbReference type="Pfam" id="PF00175">
    <property type="entry name" value="NAD_binding_1"/>
    <property type="match status" value="1"/>
</dbReference>
<evidence type="ECO:0000256" key="5">
    <source>
        <dbReference type="ARBA" id="ARBA00022617"/>
    </source>
</evidence>
<dbReference type="EC" id="1.14.12.17" evidence="17"/>
<keyword evidence="12 17" id="KW-0408">Iron</keyword>
<feature type="site" description="Involved in heme-bound ligand stabilization and O-O bond activation" evidence="17">
    <location>
        <position position="33"/>
    </location>
</feature>
<evidence type="ECO:0000256" key="17">
    <source>
        <dbReference type="HAMAP-Rule" id="MF_01252"/>
    </source>
</evidence>
<dbReference type="RefSeq" id="WP_417281607.1">
    <property type="nucleotide sequence ID" value="NZ_JAGINP010000008.1"/>
</dbReference>
<keyword evidence="21" id="KW-1185">Reference proteome</keyword>
<comment type="catalytic activity">
    <reaction evidence="16 17">
        <text>2 nitric oxide + NADPH + 2 O2 = 2 nitrate + NADP(+) + H(+)</text>
        <dbReference type="Rhea" id="RHEA:19465"/>
        <dbReference type="ChEBI" id="CHEBI:15378"/>
        <dbReference type="ChEBI" id="CHEBI:15379"/>
        <dbReference type="ChEBI" id="CHEBI:16480"/>
        <dbReference type="ChEBI" id="CHEBI:17632"/>
        <dbReference type="ChEBI" id="CHEBI:57783"/>
        <dbReference type="ChEBI" id="CHEBI:58349"/>
        <dbReference type="EC" id="1.14.12.17"/>
    </reaction>
</comment>
<dbReference type="PANTHER" id="PTHR43396">
    <property type="entry name" value="FLAVOHEMOPROTEIN"/>
    <property type="match status" value="1"/>
</dbReference>
<comment type="caution">
    <text evidence="20">The sequence shown here is derived from an EMBL/GenBank/DDBJ whole genome shotgun (WGS) entry which is preliminary data.</text>
</comment>
<name>A0ABS4SJQ6_9PROT</name>
<keyword evidence="5 17" id="KW-0349">Heme</keyword>
<dbReference type="EMBL" id="JAGINP010000008">
    <property type="protein sequence ID" value="MBP2292800.1"/>
    <property type="molecule type" value="Genomic_DNA"/>
</dbReference>
<comment type="function">
    <text evidence="14 17">Is involved in NO detoxification in an aerobic process, termed nitric oxide dioxygenase (NOD) reaction that utilizes O(2) and NAD(P)H to convert NO to nitrate, which protects the bacterium from various noxious nitrogen compounds. Therefore, plays a central role in the inducible response to nitrosative stress.</text>
</comment>
<keyword evidence="8 17" id="KW-0479">Metal-binding</keyword>
<feature type="binding site" evidence="17">
    <location>
        <begin position="274"/>
        <end position="279"/>
    </location>
    <ligand>
        <name>NADP(+)</name>
        <dbReference type="ChEBI" id="CHEBI:58349"/>
    </ligand>
</feature>
<dbReference type="InterPro" id="IPR000971">
    <property type="entry name" value="Globin"/>
</dbReference>
<dbReference type="InterPro" id="IPR012292">
    <property type="entry name" value="Globin/Proto"/>
</dbReference>
<evidence type="ECO:0000256" key="1">
    <source>
        <dbReference type="ARBA" id="ARBA00006401"/>
    </source>
</evidence>
<keyword evidence="9 17" id="KW-0274">FAD</keyword>
<dbReference type="InterPro" id="IPR039261">
    <property type="entry name" value="FNR_nucleotide-bd"/>
</dbReference>
<dbReference type="SUPFAM" id="SSF46458">
    <property type="entry name" value="Globin-like"/>
    <property type="match status" value="1"/>
</dbReference>
<keyword evidence="6 17" id="KW-0561">Oxygen transport</keyword>
<evidence type="ECO:0000256" key="2">
    <source>
        <dbReference type="ARBA" id="ARBA00008414"/>
    </source>
</evidence>
<keyword evidence="13 17" id="KW-0520">NAD</keyword>
<comment type="cofactor">
    <cofactor evidence="17">
        <name>heme b</name>
        <dbReference type="ChEBI" id="CHEBI:60344"/>
    </cofactor>
    <text evidence="17">Binds 1 heme b (iron(II)-protoporphyrin IX) group per subunit.</text>
</comment>
<dbReference type="Gene3D" id="1.10.490.10">
    <property type="entry name" value="Globins"/>
    <property type="match status" value="1"/>
</dbReference>
<dbReference type="InterPro" id="IPR009050">
    <property type="entry name" value="Globin-like_sf"/>
</dbReference>
<feature type="site" description="Influences the redox potential of the prosthetic heme and FAD groups" evidence="17">
    <location>
        <position position="88"/>
    </location>
</feature>
<gene>
    <name evidence="17" type="primary">hmp</name>
    <name evidence="20" type="ORF">J2851_002581</name>
</gene>
<dbReference type="InterPro" id="IPR008333">
    <property type="entry name" value="Cbr1-like_FAD-bd_dom"/>
</dbReference>
<evidence type="ECO:0000256" key="16">
    <source>
        <dbReference type="ARBA" id="ARBA00049433"/>
    </source>
</evidence>
<evidence type="ECO:0000256" key="10">
    <source>
        <dbReference type="ARBA" id="ARBA00022857"/>
    </source>
</evidence>
<organism evidence="20 21">
    <name type="scientific">Azospirillum rugosum</name>
    <dbReference type="NCBI Taxonomy" id="416170"/>
    <lineage>
        <taxon>Bacteria</taxon>
        <taxon>Pseudomonadati</taxon>
        <taxon>Pseudomonadota</taxon>
        <taxon>Alphaproteobacteria</taxon>
        <taxon>Rhodospirillales</taxon>
        <taxon>Azospirillaceae</taxon>
        <taxon>Azospirillum</taxon>
    </lineage>
</organism>
<dbReference type="HAMAP" id="MF_01252">
    <property type="entry name" value="Hmp"/>
    <property type="match status" value="1"/>
</dbReference>
<feature type="binding site" evidence="17">
    <location>
        <begin position="395"/>
        <end position="398"/>
    </location>
    <ligand>
        <name>FAD</name>
        <dbReference type="ChEBI" id="CHEBI:57692"/>
    </ligand>
</feature>
<dbReference type="NCBIfam" id="NF009805">
    <property type="entry name" value="PRK13289.1"/>
    <property type="match status" value="1"/>
</dbReference>
<feature type="active site" description="Charge relay system" evidence="17">
    <location>
        <position position="141"/>
    </location>
</feature>
<dbReference type="PROSITE" id="PS01033">
    <property type="entry name" value="GLOBIN"/>
    <property type="match status" value="1"/>
</dbReference>
<proteinExistence type="inferred from homology"/>
<keyword evidence="3 17" id="KW-0813">Transport</keyword>
<dbReference type="PRINTS" id="PR00410">
    <property type="entry name" value="PHEHYDRXLASE"/>
</dbReference>
<keyword evidence="10 17" id="KW-0521">NADP</keyword>
<dbReference type="CDD" id="cd06184">
    <property type="entry name" value="flavohem_like_fad_nad_binding"/>
    <property type="match status" value="1"/>
</dbReference>
<comment type="similarity">
    <text evidence="2 17">Belongs to the globin family. Two-domain flavohemoproteins subfamily.</text>
</comment>
<evidence type="ECO:0000256" key="14">
    <source>
        <dbReference type="ARBA" id="ARBA00025094"/>
    </source>
</evidence>
<evidence type="ECO:0000256" key="15">
    <source>
        <dbReference type="ARBA" id="ARBA00048649"/>
    </source>
</evidence>
<evidence type="ECO:0000313" key="20">
    <source>
        <dbReference type="EMBL" id="MBP2292800.1"/>
    </source>
</evidence>
<feature type="site" description="Influences the redox potential of the prosthetic heme and FAD groups" evidence="17">
    <location>
        <position position="394"/>
    </location>
</feature>
<feature type="binding site" description="proximal binding residue" evidence="17">
    <location>
        <position position="89"/>
    </location>
    <ligand>
        <name>heme b</name>
        <dbReference type="ChEBI" id="CHEBI:60344"/>
    </ligand>
    <ligandPart>
        <name>Fe</name>
        <dbReference type="ChEBI" id="CHEBI:18248"/>
    </ligandPart>
</feature>
<feature type="binding site" evidence="17">
    <location>
        <position position="194"/>
    </location>
    <ligand>
        <name>FAD</name>
        <dbReference type="ChEBI" id="CHEBI:57692"/>
    </ligand>
</feature>
<evidence type="ECO:0000256" key="4">
    <source>
        <dbReference type="ARBA" id="ARBA00022575"/>
    </source>
</evidence>
<evidence type="ECO:0000256" key="3">
    <source>
        <dbReference type="ARBA" id="ARBA00022448"/>
    </source>
</evidence>
<protein>
    <recommendedName>
        <fullName evidence="17">Flavohemoprotein</fullName>
    </recommendedName>
    <alternativeName>
        <fullName evidence="17">Flavohemoglobin</fullName>
    </alternativeName>
    <alternativeName>
        <fullName evidence="17">Hemoglobin-like protein</fullName>
    </alternativeName>
    <alternativeName>
        <fullName evidence="17">Nitric oxide dioxygenase</fullName>
        <shortName evidence="17">NO oxygenase</shortName>
        <shortName evidence="17">NOD</shortName>
        <ecNumber evidence="17">1.14.12.17</ecNumber>
    </alternativeName>
</protein>
<dbReference type="InterPro" id="IPR023950">
    <property type="entry name" value="Hmp"/>
</dbReference>
<keyword evidence="4 17" id="KW-0216">Detoxification</keyword>
<dbReference type="GO" id="GO:0008941">
    <property type="term" value="F:nitric oxide dioxygenase NAD(P)H activity"/>
    <property type="evidence" value="ECO:0007669"/>
    <property type="project" value="UniProtKB-EC"/>
</dbReference>
<dbReference type="InterPro" id="IPR001433">
    <property type="entry name" value="OxRdtase_FAD/NAD-bd"/>
</dbReference>
<feature type="domain" description="FAD-binding FR-type" evidence="19">
    <location>
        <begin position="156"/>
        <end position="261"/>
    </location>
</feature>
<dbReference type="InterPro" id="IPR017927">
    <property type="entry name" value="FAD-bd_FR_type"/>
</dbReference>
<evidence type="ECO:0000259" key="18">
    <source>
        <dbReference type="PROSITE" id="PS01033"/>
    </source>
</evidence>
<dbReference type="PANTHER" id="PTHR43396:SF3">
    <property type="entry name" value="FLAVOHEMOPROTEIN"/>
    <property type="match status" value="1"/>
</dbReference>
<dbReference type="InterPro" id="IPR017938">
    <property type="entry name" value="Riboflavin_synthase-like_b-brl"/>
</dbReference>
<sequence length="405" mass="43230">MMQQPLSAQTIAVVKATAPALAEHGPAITRAMYVRLFKDAHIAALFNHSHQGQGGAQTKALANAILGYAQNIENLGALAPVVERIAQKHAGLQILPEHYPFVATALLGAIKDVLGDAATDEVLGAWGEAYWFLARILIGREQTIYDATAAAEGGWMGWRDFTVSAKVNESAIITSFVLTPADGGPVLRHKPGQYLTFQLPVPGAEAPVRRNYSISAAPNGRSYRISVKREPGGAASNWLHDHVAVGTVLKVSPPAGDFFLPERPERPVILLSGGVGLTPMVSMVETIAQAHPGLETHYIHGTTSSATHAMDRHVRDLAAARRNISVATFYCEPLAGDRAGVSHDADGFITVDWLRANTPLSEADVYLCGPKPFLRTFVGGLSRAGVAGDRIHYEFFGPAEELAAA</sequence>
<evidence type="ECO:0000313" key="21">
    <source>
        <dbReference type="Proteomes" id="UP000781958"/>
    </source>
</evidence>
<evidence type="ECO:0000256" key="11">
    <source>
        <dbReference type="ARBA" id="ARBA00023002"/>
    </source>
</evidence>
<feature type="domain" description="Globin" evidence="18">
    <location>
        <begin position="5"/>
        <end position="142"/>
    </location>
</feature>
<evidence type="ECO:0000256" key="8">
    <source>
        <dbReference type="ARBA" id="ARBA00022723"/>
    </source>
</evidence>
<dbReference type="Pfam" id="PF00042">
    <property type="entry name" value="Globin"/>
    <property type="match status" value="1"/>
</dbReference>
<feature type="active site" description="Charge relay system" evidence="17">
    <location>
        <position position="99"/>
    </location>
</feature>
<feature type="binding site" evidence="17">
    <location>
        <begin position="210"/>
        <end position="213"/>
    </location>
    <ligand>
        <name>FAD</name>
        <dbReference type="ChEBI" id="CHEBI:57692"/>
    </ligand>
</feature>
<dbReference type="PROSITE" id="PS51384">
    <property type="entry name" value="FAD_FR"/>
    <property type="match status" value="1"/>
</dbReference>